<accession>A0A3B0ZWN8</accession>
<evidence type="ECO:0008006" key="2">
    <source>
        <dbReference type="Google" id="ProtNLM"/>
    </source>
</evidence>
<proteinExistence type="predicted"/>
<gene>
    <name evidence="1" type="ORF">MNBD_GAMMA21-3038</name>
</gene>
<dbReference type="AlphaFoldDB" id="A0A3B0ZWN8"/>
<evidence type="ECO:0000313" key="1">
    <source>
        <dbReference type="EMBL" id="VAW93650.1"/>
    </source>
</evidence>
<organism evidence="1">
    <name type="scientific">hydrothermal vent metagenome</name>
    <dbReference type="NCBI Taxonomy" id="652676"/>
    <lineage>
        <taxon>unclassified sequences</taxon>
        <taxon>metagenomes</taxon>
        <taxon>ecological metagenomes</taxon>
    </lineage>
</organism>
<dbReference type="EMBL" id="UOFR01000021">
    <property type="protein sequence ID" value="VAW93650.1"/>
    <property type="molecule type" value="Genomic_DNA"/>
</dbReference>
<name>A0A3B0ZWN8_9ZZZZ</name>
<sequence length="167" mass="19598">MNEQDREEVLKLLENNFGVTGNQVYLLDLIPLAEMLWIDGKNQTEEINLVYEFAIKHIAELSTHTEGEELLSENEINDFMQRFVHTRPSKELLTTLRKLANSFIFQQHDQVQNELRKQRIIDFCIDIASAAVTQYPYDRHNRFIAEEKVLLSDLMQTLNINFDAEIN</sequence>
<reference evidence="1" key="1">
    <citation type="submission" date="2018-06" db="EMBL/GenBank/DDBJ databases">
        <authorList>
            <person name="Zhirakovskaya E."/>
        </authorList>
    </citation>
    <scope>NUCLEOTIDE SEQUENCE</scope>
</reference>
<protein>
    <recommendedName>
        <fullName evidence="2">Co-chaperone DjlA N-terminal domain-containing protein</fullName>
    </recommendedName>
</protein>